<evidence type="ECO:0000313" key="3">
    <source>
        <dbReference type="Proteomes" id="UP000321306"/>
    </source>
</evidence>
<dbReference type="AlphaFoldDB" id="A0A511MYQ7"/>
<sequence>MKKKCFDHRNWHRTTSDEQHIYNLLDGILVDYLAGEVTKPLVVSSCGVQMTVLDSFHRWIHWAPTGAHHALTVQLDAQDRPIQFYIDINHSNAVSEDGLPYGMDLYLDVVALTEGWQVKTAEIIDGDELEEAISQGRVSPELAEFAWMQARNVHALLLNQAFEDLLVVQKHLKDHPRRVFWEATPTA</sequence>
<accession>A0A511MYQ7</accession>
<dbReference type="InterPro" id="IPR007295">
    <property type="entry name" value="DUF402"/>
</dbReference>
<dbReference type="PANTHER" id="PTHR41271:SF1">
    <property type="entry name" value="DUF402 DOMAIN-CONTAINING PROTEIN"/>
    <property type="match status" value="1"/>
</dbReference>
<name>A0A511MYQ7_DEIC1</name>
<gene>
    <name evidence="2" type="ORF">DC3_09120</name>
</gene>
<dbReference type="RefSeq" id="WP_146882738.1">
    <property type="nucleotide sequence ID" value="NZ_BJXB01000003.1"/>
</dbReference>
<dbReference type="PANTHER" id="PTHR41271">
    <property type="entry name" value="DUF402 DOMAIN-CONTAINING PROTEIN"/>
    <property type="match status" value="1"/>
</dbReference>
<dbReference type="SUPFAM" id="SSF159234">
    <property type="entry name" value="FomD-like"/>
    <property type="match status" value="1"/>
</dbReference>
<dbReference type="Proteomes" id="UP000321306">
    <property type="component" value="Unassembled WGS sequence"/>
</dbReference>
<protein>
    <recommendedName>
        <fullName evidence="1">DUF402 domain-containing protein</fullName>
    </recommendedName>
</protein>
<dbReference type="InterPro" id="IPR035930">
    <property type="entry name" value="FomD-like_sf"/>
</dbReference>
<proteinExistence type="predicted"/>
<feature type="domain" description="DUF402" evidence="1">
    <location>
        <begin position="57"/>
        <end position="160"/>
    </location>
</feature>
<comment type="caution">
    <text evidence="2">The sequence shown here is derived from an EMBL/GenBank/DDBJ whole genome shotgun (WGS) entry which is preliminary data.</text>
</comment>
<dbReference type="Pfam" id="PF04167">
    <property type="entry name" value="DUF402"/>
    <property type="match status" value="1"/>
</dbReference>
<dbReference type="Gene3D" id="2.40.380.10">
    <property type="entry name" value="FomD-like"/>
    <property type="match status" value="1"/>
</dbReference>
<dbReference type="OrthoDB" id="2002222at2"/>
<organism evidence="2 3">
    <name type="scientific">Deinococcus cellulosilyticus (strain DSM 18568 / NBRC 106333 / KACC 11606 / 5516J-15)</name>
    <dbReference type="NCBI Taxonomy" id="1223518"/>
    <lineage>
        <taxon>Bacteria</taxon>
        <taxon>Thermotogati</taxon>
        <taxon>Deinococcota</taxon>
        <taxon>Deinococci</taxon>
        <taxon>Deinococcales</taxon>
        <taxon>Deinococcaceae</taxon>
        <taxon>Deinococcus</taxon>
    </lineage>
</organism>
<reference evidence="2 3" key="1">
    <citation type="submission" date="2019-07" db="EMBL/GenBank/DDBJ databases">
        <title>Whole genome shotgun sequence of Deinococcus cellulosilyticus NBRC 106333.</title>
        <authorList>
            <person name="Hosoyama A."/>
            <person name="Uohara A."/>
            <person name="Ohji S."/>
            <person name="Ichikawa N."/>
        </authorList>
    </citation>
    <scope>NUCLEOTIDE SEQUENCE [LARGE SCALE GENOMIC DNA]</scope>
    <source>
        <strain evidence="2 3">NBRC 106333</strain>
    </source>
</reference>
<evidence type="ECO:0000259" key="1">
    <source>
        <dbReference type="Pfam" id="PF04167"/>
    </source>
</evidence>
<dbReference type="EMBL" id="BJXB01000003">
    <property type="protein sequence ID" value="GEM45277.1"/>
    <property type="molecule type" value="Genomic_DNA"/>
</dbReference>
<keyword evidence="3" id="KW-1185">Reference proteome</keyword>
<evidence type="ECO:0000313" key="2">
    <source>
        <dbReference type="EMBL" id="GEM45277.1"/>
    </source>
</evidence>